<protein>
    <submittedName>
        <fullName evidence="2">Neurobeachin</fullName>
    </submittedName>
</protein>
<reference evidence="2 3" key="1">
    <citation type="journal article" date="2019" name="Commun. Biol.">
        <title>The bagworm genome reveals a unique fibroin gene that provides high tensile strength.</title>
        <authorList>
            <person name="Kono N."/>
            <person name="Nakamura H."/>
            <person name="Ohtoshi R."/>
            <person name="Tomita M."/>
            <person name="Numata K."/>
            <person name="Arakawa K."/>
        </authorList>
    </citation>
    <scope>NUCLEOTIDE SEQUENCE [LARGE SCALE GENOMIC DNA]</scope>
</reference>
<dbReference type="EMBL" id="BGZK01001182">
    <property type="protein sequence ID" value="GBP73669.1"/>
    <property type="molecule type" value="Genomic_DNA"/>
</dbReference>
<feature type="region of interest" description="Disordered" evidence="1">
    <location>
        <begin position="18"/>
        <end position="39"/>
    </location>
</feature>
<sequence>MRASIRLYKRFLSGYKTASRPEAASTRPRRVSQRPVAPRRPLVGGEFDMELNFVIQDAQNIQHMLELLDHCPSSLQFSDGRARRRLANTGLFIGVRRARLMSKVHVIRQRPRPPRPPADGLVRFRWSRVLPDEPDSASRPNRRISDSTRPARAKTRPGASSIPSHPTERRSPVGSTNRLIKAGHSPRRHARRRKNVQRVIRCARFTSLLREGNPCRPLRSIDRRSSTNEETEFYCSAVVVVYLS</sequence>
<feature type="compositionally biased region" description="Basic residues" evidence="1">
    <location>
        <begin position="184"/>
        <end position="195"/>
    </location>
</feature>
<comment type="caution">
    <text evidence="2">The sequence shown here is derived from an EMBL/GenBank/DDBJ whole genome shotgun (WGS) entry which is preliminary data.</text>
</comment>
<organism evidence="2 3">
    <name type="scientific">Eumeta variegata</name>
    <name type="common">Bagworm moth</name>
    <name type="synonym">Eumeta japonica</name>
    <dbReference type="NCBI Taxonomy" id="151549"/>
    <lineage>
        <taxon>Eukaryota</taxon>
        <taxon>Metazoa</taxon>
        <taxon>Ecdysozoa</taxon>
        <taxon>Arthropoda</taxon>
        <taxon>Hexapoda</taxon>
        <taxon>Insecta</taxon>
        <taxon>Pterygota</taxon>
        <taxon>Neoptera</taxon>
        <taxon>Endopterygota</taxon>
        <taxon>Lepidoptera</taxon>
        <taxon>Glossata</taxon>
        <taxon>Ditrysia</taxon>
        <taxon>Tineoidea</taxon>
        <taxon>Psychidae</taxon>
        <taxon>Oiketicinae</taxon>
        <taxon>Eumeta</taxon>
    </lineage>
</organism>
<proteinExistence type="predicted"/>
<evidence type="ECO:0000313" key="2">
    <source>
        <dbReference type="EMBL" id="GBP73669.1"/>
    </source>
</evidence>
<keyword evidence="3" id="KW-1185">Reference proteome</keyword>
<gene>
    <name evidence="2" type="primary">rg</name>
    <name evidence="2" type="ORF">EVAR_103950_1</name>
</gene>
<accession>A0A4C1YGA4</accession>
<evidence type="ECO:0000313" key="3">
    <source>
        <dbReference type="Proteomes" id="UP000299102"/>
    </source>
</evidence>
<feature type="region of interest" description="Disordered" evidence="1">
    <location>
        <begin position="132"/>
        <end position="195"/>
    </location>
</feature>
<name>A0A4C1YGA4_EUMVA</name>
<dbReference type="OrthoDB" id="6431632at2759"/>
<evidence type="ECO:0000256" key="1">
    <source>
        <dbReference type="SAM" id="MobiDB-lite"/>
    </source>
</evidence>
<dbReference type="AlphaFoldDB" id="A0A4C1YGA4"/>
<dbReference type="Proteomes" id="UP000299102">
    <property type="component" value="Unassembled WGS sequence"/>
</dbReference>